<feature type="binding site" evidence="7">
    <location>
        <position position="251"/>
    </location>
    <ligand>
        <name>O2</name>
        <dbReference type="ChEBI" id="CHEBI:15379"/>
    </ligand>
</feature>
<organism evidence="9 10">
    <name type="scientific">Lacipirellula parvula</name>
    <dbReference type="NCBI Taxonomy" id="2650471"/>
    <lineage>
        <taxon>Bacteria</taxon>
        <taxon>Pseudomonadati</taxon>
        <taxon>Planctomycetota</taxon>
        <taxon>Planctomycetia</taxon>
        <taxon>Pirellulales</taxon>
        <taxon>Lacipirellulaceae</taxon>
        <taxon>Lacipirellula</taxon>
    </lineage>
</organism>
<dbReference type="EC" id="1.7.3.3" evidence="5 8"/>
<evidence type="ECO:0000313" key="10">
    <source>
        <dbReference type="Proteomes" id="UP000326837"/>
    </source>
</evidence>
<feature type="binding site" evidence="7">
    <location>
        <position position="251"/>
    </location>
    <ligand>
        <name>5-hydroxyisourate</name>
        <dbReference type="ChEBI" id="CHEBI:18072"/>
    </ligand>
</feature>
<evidence type="ECO:0000256" key="1">
    <source>
        <dbReference type="ARBA" id="ARBA00004831"/>
    </source>
</evidence>
<evidence type="ECO:0000313" key="9">
    <source>
        <dbReference type="EMBL" id="BBO32462.1"/>
    </source>
</evidence>
<dbReference type="InterPro" id="IPR019842">
    <property type="entry name" value="Uricase_CS"/>
</dbReference>
<dbReference type="Pfam" id="PF01014">
    <property type="entry name" value="Uricase"/>
    <property type="match status" value="2"/>
</dbReference>
<dbReference type="RefSeq" id="WP_152098423.1">
    <property type="nucleotide sequence ID" value="NZ_AP021861.1"/>
</dbReference>
<comment type="catalytic activity">
    <reaction evidence="5 8">
        <text>urate + O2 + H2O = 5-hydroxyisourate + H2O2</text>
        <dbReference type="Rhea" id="RHEA:21368"/>
        <dbReference type="ChEBI" id="CHEBI:15377"/>
        <dbReference type="ChEBI" id="CHEBI:15379"/>
        <dbReference type="ChEBI" id="CHEBI:16240"/>
        <dbReference type="ChEBI" id="CHEBI:17775"/>
        <dbReference type="ChEBI" id="CHEBI:18072"/>
        <dbReference type="EC" id="1.7.3.3"/>
    </reaction>
</comment>
<feature type="binding site" evidence="7">
    <location>
        <position position="182"/>
    </location>
    <ligand>
        <name>urate</name>
        <dbReference type="ChEBI" id="CHEBI:17775"/>
    </ligand>
</feature>
<evidence type="ECO:0000256" key="5">
    <source>
        <dbReference type="PIRNR" id="PIRNR000241"/>
    </source>
</evidence>
<feature type="binding site" evidence="7">
    <location>
        <position position="225"/>
    </location>
    <ligand>
        <name>urate</name>
        <dbReference type="ChEBI" id="CHEBI:17775"/>
    </ligand>
</feature>
<dbReference type="SUPFAM" id="SSF55620">
    <property type="entry name" value="Tetrahydrobiopterin biosynthesis enzymes-like"/>
    <property type="match status" value="2"/>
</dbReference>
<keyword evidence="4 5" id="KW-0560">Oxidoreductase</keyword>
<evidence type="ECO:0000256" key="3">
    <source>
        <dbReference type="ARBA" id="ARBA00022631"/>
    </source>
</evidence>
<feature type="binding site" evidence="7">
    <location>
        <position position="58"/>
    </location>
    <ligand>
        <name>urate</name>
        <dbReference type="ChEBI" id="CHEBI:17775"/>
    </ligand>
</feature>
<gene>
    <name evidence="9" type="ORF">PLANPX_2074</name>
</gene>
<feature type="active site" description="Charge relay system" evidence="6">
    <location>
        <position position="57"/>
    </location>
</feature>
<dbReference type="AlphaFoldDB" id="A0A5K7X9A6"/>
<dbReference type="GO" id="GO:0004846">
    <property type="term" value="F:urate oxidase activity"/>
    <property type="evidence" value="ECO:0007669"/>
    <property type="project" value="UniProtKB-EC"/>
</dbReference>
<proteinExistence type="inferred from homology"/>
<evidence type="ECO:0000256" key="2">
    <source>
        <dbReference type="ARBA" id="ARBA00009760"/>
    </source>
</evidence>
<evidence type="ECO:0000256" key="6">
    <source>
        <dbReference type="PIRSR" id="PIRSR000241-1"/>
    </source>
</evidence>
<comment type="pathway">
    <text evidence="1 5">Purine metabolism; urate degradation; (S)-allantoin from urate: step 1/3.</text>
</comment>
<dbReference type="KEGG" id="lpav:PLANPX_2074"/>
<dbReference type="PANTHER" id="PTHR42874:SF1">
    <property type="entry name" value="URICASE"/>
    <property type="match status" value="1"/>
</dbReference>
<dbReference type="EMBL" id="AP021861">
    <property type="protein sequence ID" value="BBO32462.1"/>
    <property type="molecule type" value="Genomic_DNA"/>
</dbReference>
<dbReference type="PROSITE" id="PS00366">
    <property type="entry name" value="URICASE"/>
    <property type="match status" value="1"/>
</dbReference>
<dbReference type="Gene3D" id="3.10.270.10">
    <property type="entry name" value="Urate Oxidase"/>
    <property type="match status" value="1"/>
</dbReference>
<accession>A0A5K7X9A6</accession>
<dbReference type="PANTHER" id="PTHR42874">
    <property type="entry name" value="URICASE"/>
    <property type="match status" value="1"/>
</dbReference>
<dbReference type="PIRSF" id="PIRSF000241">
    <property type="entry name" value="Urate_oxidase"/>
    <property type="match status" value="1"/>
</dbReference>
<sequence>MPHQVWTQSYGKSRVRLAKVDRDTDVHQYTELSVDVELDGDFDAVYTQGDNSLALPTDTMKNTVYAFARELDPCELETFAWTLGSHFVENFDHISHAAIKITETPWERLVIDGEAHPHAFSGSSTERNTCHAVITAPPKEGEEPEGAIECGLEGLTLLKTTDSGFSKFLKDQYTTLPEVNDRIFATTLSAKWVYNDTPDNWRAIRERIRTILIREFSARFSPSVQATLFEMASAVLDAEPAVEEINLTMPNLHRHLINLASFDLDNPNILFLPTDEPHGNITASICRERAEDAHAHDHDHG</sequence>
<feature type="binding site" evidence="7">
    <location>
        <position position="57"/>
    </location>
    <ligand>
        <name>urate</name>
        <dbReference type="ChEBI" id="CHEBI:17775"/>
    </ligand>
</feature>
<reference evidence="10" key="1">
    <citation type="submission" date="2019-10" db="EMBL/GenBank/DDBJ databases">
        <title>Lacipirellula parvula gen. nov., sp. nov., representing a lineage of planctomycetes widespread in freshwater anoxic habitats, and description of the family Lacipirellulaceae.</title>
        <authorList>
            <person name="Dedysh S.N."/>
            <person name="Kulichevskaya I.S."/>
            <person name="Beletsky A.V."/>
            <person name="Rakitin A.L."/>
            <person name="Mardanov A.V."/>
            <person name="Ivanova A.A."/>
            <person name="Saltykova V.X."/>
            <person name="Rijpstra W.I.C."/>
            <person name="Sinninghe Damste J.S."/>
            <person name="Ravin N.V."/>
        </authorList>
    </citation>
    <scope>NUCLEOTIDE SEQUENCE [LARGE SCALE GENOMIC DNA]</scope>
    <source>
        <strain evidence="10">PX69</strain>
    </source>
</reference>
<keyword evidence="10" id="KW-1185">Reference proteome</keyword>
<evidence type="ECO:0000256" key="8">
    <source>
        <dbReference type="RuleBase" id="RU004455"/>
    </source>
</evidence>
<feature type="binding site" evidence="7">
    <location>
        <position position="224"/>
    </location>
    <ligand>
        <name>urate</name>
        <dbReference type="ChEBI" id="CHEBI:17775"/>
    </ligand>
</feature>
<dbReference type="Proteomes" id="UP000326837">
    <property type="component" value="Chromosome"/>
</dbReference>
<feature type="binding site" evidence="7">
    <location>
        <position position="57"/>
    </location>
    <ligand>
        <name>5-hydroxyisourate</name>
        <dbReference type="ChEBI" id="CHEBI:18072"/>
    </ligand>
</feature>
<feature type="active site" description="Charge relay system" evidence="6">
    <location>
        <position position="12"/>
    </location>
</feature>
<dbReference type="UniPathway" id="UPA00394">
    <property type="reaction ID" value="UER00650"/>
</dbReference>
<comment type="function">
    <text evidence="5 8">Catalyzes the oxidation of uric acid to 5-hydroxyisourate, which is further processed to form (S)-allantoin.</text>
</comment>
<keyword evidence="3 5" id="KW-0659">Purine metabolism</keyword>
<feature type="active site" description="Charge relay system" evidence="6">
    <location>
        <position position="253"/>
    </location>
</feature>
<dbReference type="GO" id="GO:0006145">
    <property type="term" value="P:purine nucleobase catabolic process"/>
    <property type="evidence" value="ECO:0007669"/>
    <property type="project" value="TreeGrafter"/>
</dbReference>
<dbReference type="NCBIfam" id="TIGR03383">
    <property type="entry name" value="urate_oxi"/>
    <property type="match status" value="1"/>
</dbReference>
<dbReference type="GO" id="GO:0019628">
    <property type="term" value="P:urate catabolic process"/>
    <property type="evidence" value="ECO:0007669"/>
    <property type="project" value="UniProtKB-UniPathway"/>
</dbReference>
<feature type="binding site" evidence="7">
    <location>
        <position position="225"/>
    </location>
    <ligand>
        <name>5-hydroxyisourate</name>
        <dbReference type="ChEBI" id="CHEBI:18072"/>
    </ligand>
</feature>
<protein>
    <recommendedName>
        <fullName evidence="5 8">Uricase</fullName>
        <ecNumber evidence="5 8">1.7.3.3</ecNumber>
    </recommendedName>
    <alternativeName>
        <fullName evidence="5">Urate oxidase</fullName>
    </alternativeName>
</protein>
<feature type="binding site" evidence="7">
    <location>
        <position position="251"/>
    </location>
    <ligand>
        <name>urate</name>
        <dbReference type="ChEBI" id="CHEBI:17775"/>
    </ligand>
</feature>
<feature type="binding site" evidence="7">
    <location>
        <position position="224"/>
    </location>
    <ligand>
        <name>5-hydroxyisourate</name>
        <dbReference type="ChEBI" id="CHEBI:18072"/>
    </ligand>
</feature>
<name>A0A5K7X9A6_9BACT</name>
<dbReference type="PRINTS" id="PR00093">
    <property type="entry name" value="URICASE"/>
</dbReference>
<feature type="binding site" evidence="7">
    <location>
        <position position="57"/>
    </location>
    <ligand>
        <name>O2</name>
        <dbReference type="ChEBI" id="CHEBI:15379"/>
    </ligand>
</feature>
<feature type="binding site" evidence="7">
    <location>
        <position position="165"/>
    </location>
    <ligand>
        <name>5-hydroxyisourate</name>
        <dbReference type="ChEBI" id="CHEBI:18072"/>
    </ligand>
</feature>
<dbReference type="InterPro" id="IPR002042">
    <property type="entry name" value="Uricase"/>
</dbReference>
<comment type="similarity">
    <text evidence="2 5 8">Belongs to the uricase family.</text>
</comment>
<evidence type="ECO:0000256" key="7">
    <source>
        <dbReference type="PIRSR" id="PIRSR000241-2"/>
    </source>
</evidence>
<feature type="binding site" evidence="7">
    <location>
        <position position="182"/>
    </location>
    <ligand>
        <name>5-hydroxyisourate</name>
        <dbReference type="ChEBI" id="CHEBI:18072"/>
    </ligand>
</feature>
<evidence type="ECO:0000256" key="4">
    <source>
        <dbReference type="ARBA" id="ARBA00023002"/>
    </source>
</evidence>
<feature type="binding site" evidence="7">
    <location>
        <position position="165"/>
    </location>
    <ligand>
        <name>urate</name>
        <dbReference type="ChEBI" id="CHEBI:17775"/>
    </ligand>
</feature>